<dbReference type="EMBL" id="JAAMPC010000005">
    <property type="protein sequence ID" value="KAG2310747.1"/>
    <property type="molecule type" value="Genomic_DNA"/>
</dbReference>
<gene>
    <name evidence="1" type="ORF">Bca52824_022304</name>
</gene>
<evidence type="ECO:0000313" key="1">
    <source>
        <dbReference type="EMBL" id="KAG2310747.1"/>
    </source>
</evidence>
<reference evidence="1 2" key="1">
    <citation type="submission" date="2020-02" db="EMBL/GenBank/DDBJ databases">
        <authorList>
            <person name="Ma Q."/>
            <person name="Huang Y."/>
            <person name="Song X."/>
            <person name="Pei D."/>
        </authorList>
    </citation>
    <scope>NUCLEOTIDE SEQUENCE [LARGE SCALE GENOMIC DNA]</scope>
    <source>
        <strain evidence="1">Sxm20200214</strain>
        <tissue evidence="1">Leaf</tissue>
    </source>
</reference>
<organism evidence="1 2">
    <name type="scientific">Brassica carinata</name>
    <name type="common">Ethiopian mustard</name>
    <name type="synonym">Abyssinian cabbage</name>
    <dbReference type="NCBI Taxonomy" id="52824"/>
    <lineage>
        <taxon>Eukaryota</taxon>
        <taxon>Viridiplantae</taxon>
        <taxon>Streptophyta</taxon>
        <taxon>Embryophyta</taxon>
        <taxon>Tracheophyta</taxon>
        <taxon>Spermatophyta</taxon>
        <taxon>Magnoliopsida</taxon>
        <taxon>eudicotyledons</taxon>
        <taxon>Gunneridae</taxon>
        <taxon>Pentapetalae</taxon>
        <taxon>rosids</taxon>
        <taxon>malvids</taxon>
        <taxon>Brassicales</taxon>
        <taxon>Brassicaceae</taxon>
        <taxon>Brassiceae</taxon>
        <taxon>Brassica</taxon>
    </lineage>
</organism>
<protein>
    <submittedName>
        <fullName evidence="1">Uncharacterized protein</fullName>
    </submittedName>
</protein>
<proteinExistence type="predicted"/>
<keyword evidence="2" id="KW-1185">Reference proteome</keyword>
<comment type="caution">
    <text evidence="1">The sequence shown here is derived from an EMBL/GenBank/DDBJ whole genome shotgun (WGS) entry which is preliminary data.</text>
</comment>
<dbReference type="Proteomes" id="UP000886595">
    <property type="component" value="Unassembled WGS sequence"/>
</dbReference>
<accession>A0A8X8ASY3</accession>
<dbReference type="AlphaFoldDB" id="A0A8X8ASY3"/>
<evidence type="ECO:0000313" key="2">
    <source>
        <dbReference type="Proteomes" id="UP000886595"/>
    </source>
</evidence>
<name>A0A8X8ASY3_BRACI</name>
<sequence length="132" mass="14271">MTPELPEEHVDTQNLNNRTPMVLGWRPDLKSASKIVGTAIPGSLKIVRPKLVLLILQVGLQHSSYPHSASQLCRCEGASGLVGVATASCMGLLREDGLVSTTVPAVHKNFPDYDSKIRHVSNVCIMRVSQSV</sequence>